<dbReference type="Proteomes" id="UP001157974">
    <property type="component" value="Unassembled WGS sequence"/>
</dbReference>
<accession>A0AAV8UK19</accession>
<evidence type="ECO:0000313" key="1">
    <source>
        <dbReference type="EMBL" id="KAJ8901001.1"/>
    </source>
</evidence>
<dbReference type="EMBL" id="JAMWBK010000012">
    <property type="protein sequence ID" value="KAJ8901001.1"/>
    <property type="molecule type" value="Genomic_DNA"/>
</dbReference>
<name>A0AAV8UK19_9RHOD</name>
<gene>
    <name evidence="1" type="ORF">NDN08_004863</name>
</gene>
<keyword evidence="2" id="KW-1185">Reference proteome</keyword>
<proteinExistence type="predicted"/>
<dbReference type="Pfam" id="PF14223">
    <property type="entry name" value="Retrotran_gag_2"/>
    <property type="match status" value="1"/>
</dbReference>
<dbReference type="AlphaFoldDB" id="A0AAV8UK19"/>
<comment type="caution">
    <text evidence="1">The sequence shown here is derived from an EMBL/GenBank/DDBJ whole genome shotgun (WGS) entry which is preliminary data.</text>
</comment>
<reference evidence="1 2" key="1">
    <citation type="journal article" date="2023" name="Nat. Commun.">
        <title>Origin of minicircular mitochondrial genomes in red algae.</title>
        <authorList>
            <person name="Lee Y."/>
            <person name="Cho C.H."/>
            <person name="Lee Y.M."/>
            <person name="Park S.I."/>
            <person name="Yang J.H."/>
            <person name="West J.A."/>
            <person name="Bhattacharya D."/>
            <person name="Yoon H.S."/>
        </authorList>
    </citation>
    <scope>NUCLEOTIDE SEQUENCE [LARGE SCALE GENOMIC DNA]</scope>
    <source>
        <strain evidence="1 2">CCMP1338</strain>
        <tissue evidence="1">Whole cell</tissue>
    </source>
</reference>
<evidence type="ECO:0000313" key="2">
    <source>
        <dbReference type="Proteomes" id="UP001157974"/>
    </source>
</evidence>
<organism evidence="1 2">
    <name type="scientific">Rhodosorus marinus</name>
    <dbReference type="NCBI Taxonomy" id="101924"/>
    <lineage>
        <taxon>Eukaryota</taxon>
        <taxon>Rhodophyta</taxon>
        <taxon>Stylonematophyceae</taxon>
        <taxon>Stylonematales</taxon>
        <taxon>Stylonemataceae</taxon>
        <taxon>Rhodosorus</taxon>
    </lineage>
</organism>
<sequence>MGTEYIDYAMRCSDHAGKLWTELEKAFRSTRIENKFRLIGSFHSFDMDSEVGVRENVKKFNRIRIELELLGEDVSNT</sequence>
<protein>
    <submittedName>
        <fullName evidence="1">Uncharacterized protein</fullName>
    </submittedName>
</protein>